<evidence type="ECO:0000313" key="2">
    <source>
        <dbReference type="EMBL" id="MBM2410936.1"/>
    </source>
</evidence>
<comment type="caution">
    <text evidence="2">The sequence shown here is derived from an EMBL/GenBank/DDBJ whole genome shotgun (WGS) entry which is preliminary data.</text>
</comment>
<dbReference type="Pfam" id="PF10115">
    <property type="entry name" value="HlyU"/>
    <property type="match status" value="1"/>
</dbReference>
<dbReference type="InterPro" id="IPR018772">
    <property type="entry name" value="Transcription_activator_HlyU"/>
</dbReference>
<evidence type="ECO:0000313" key="4">
    <source>
        <dbReference type="Proteomes" id="UP000755667"/>
    </source>
</evidence>
<dbReference type="AlphaFoldDB" id="A0A9Q2RXY6"/>
<dbReference type="GeneID" id="62639990"/>
<dbReference type="Proteomes" id="UP000755667">
    <property type="component" value="Unassembled WGS sequence"/>
</dbReference>
<name>A0A9Q2RXY6_9RHOB</name>
<dbReference type="Proteomes" id="UP000809440">
    <property type="component" value="Unassembled WGS sequence"/>
</dbReference>
<keyword evidence="5" id="KW-1185">Reference proteome</keyword>
<feature type="region of interest" description="Disordered" evidence="1">
    <location>
        <begin position="1"/>
        <end position="31"/>
    </location>
</feature>
<proteinExistence type="predicted"/>
<dbReference type="EMBL" id="JAFBXF010000001">
    <property type="protein sequence ID" value="MBM2415603.1"/>
    <property type="molecule type" value="Genomic_DNA"/>
</dbReference>
<accession>A0A9Q2RXY6</accession>
<evidence type="ECO:0000313" key="3">
    <source>
        <dbReference type="EMBL" id="MBM2415603.1"/>
    </source>
</evidence>
<evidence type="ECO:0008006" key="6">
    <source>
        <dbReference type="Google" id="ProtNLM"/>
    </source>
</evidence>
<reference evidence="2 5" key="1">
    <citation type="submission" date="2021-01" db="EMBL/GenBank/DDBJ databases">
        <title>Diatom-associated Roseobacters Show Island Model of Population Structure.</title>
        <authorList>
            <person name="Qu L."/>
            <person name="Feng X."/>
            <person name="Chen Y."/>
            <person name="Li L."/>
            <person name="Wang X."/>
            <person name="Hu Z."/>
            <person name="Wang H."/>
            <person name="Luo H."/>
        </authorList>
    </citation>
    <scope>NUCLEOTIDE SEQUENCE</scope>
    <source>
        <strain evidence="3 5">CC28-63</strain>
        <strain evidence="2">CC28-69</strain>
    </source>
</reference>
<sequence>MSFLKKLFGGGGGSSTPPSTPAETHNGYTLYPEPVKDGGTWRIGARIEKEIDGEVKSHFMMRADTLQSFDEACAASLNKARMLVDQQGESIFR</sequence>
<dbReference type="RefSeq" id="WP_085628271.1">
    <property type="nucleotide sequence ID" value="NZ_JAFBWU010000001.1"/>
</dbReference>
<evidence type="ECO:0000256" key="1">
    <source>
        <dbReference type="SAM" id="MobiDB-lite"/>
    </source>
</evidence>
<dbReference type="EMBL" id="JAFBXE010000001">
    <property type="protein sequence ID" value="MBM2410936.1"/>
    <property type="molecule type" value="Genomic_DNA"/>
</dbReference>
<organism evidence="2 4">
    <name type="scientific">Marivita cryptomonadis</name>
    <dbReference type="NCBI Taxonomy" id="505252"/>
    <lineage>
        <taxon>Bacteria</taxon>
        <taxon>Pseudomonadati</taxon>
        <taxon>Pseudomonadota</taxon>
        <taxon>Alphaproteobacteria</taxon>
        <taxon>Rhodobacterales</taxon>
        <taxon>Roseobacteraceae</taxon>
        <taxon>Marivita</taxon>
    </lineage>
</organism>
<protein>
    <recommendedName>
        <fullName evidence="6">Transcriptional activator HlyU</fullName>
    </recommendedName>
</protein>
<gene>
    <name evidence="2" type="ORF">JQX41_01360</name>
    <name evidence="3" type="ORF">JQX48_01360</name>
</gene>
<dbReference type="OrthoDB" id="9800971at2"/>
<evidence type="ECO:0000313" key="5">
    <source>
        <dbReference type="Proteomes" id="UP000809440"/>
    </source>
</evidence>